<dbReference type="Pfam" id="PF00293">
    <property type="entry name" value="NUDIX"/>
    <property type="match status" value="1"/>
</dbReference>
<dbReference type="InterPro" id="IPR000086">
    <property type="entry name" value="NUDIX_hydrolase_dom"/>
</dbReference>
<dbReference type="Gene3D" id="3.90.79.10">
    <property type="entry name" value="Nucleoside Triphosphate Pyrophosphohydrolase"/>
    <property type="match status" value="1"/>
</dbReference>
<accession>A0ABR3ZTY2</accession>
<feature type="transmembrane region" description="Helical" evidence="1">
    <location>
        <begin position="402"/>
        <end position="422"/>
    </location>
</feature>
<dbReference type="InterPro" id="IPR015797">
    <property type="entry name" value="NUDIX_hydrolase-like_dom_sf"/>
</dbReference>
<protein>
    <recommendedName>
        <fullName evidence="2">Nudix hydrolase domain-containing protein</fullName>
    </recommendedName>
</protein>
<comment type="caution">
    <text evidence="3">The sequence shown here is derived from an EMBL/GenBank/DDBJ whole genome shotgun (WGS) entry which is preliminary data.</text>
</comment>
<keyword evidence="4" id="KW-1185">Reference proteome</keyword>
<evidence type="ECO:0000256" key="1">
    <source>
        <dbReference type="SAM" id="Phobius"/>
    </source>
</evidence>
<dbReference type="Proteomes" id="UP001590950">
    <property type="component" value="Unassembled WGS sequence"/>
</dbReference>
<keyword evidence="1" id="KW-0812">Transmembrane</keyword>
<keyword evidence="1" id="KW-1133">Transmembrane helix</keyword>
<dbReference type="EMBL" id="JBEFKJ010000057">
    <property type="protein sequence ID" value="KAL2036658.1"/>
    <property type="molecule type" value="Genomic_DNA"/>
</dbReference>
<reference evidence="3 4" key="1">
    <citation type="submission" date="2024-09" db="EMBL/GenBank/DDBJ databases">
        <title>Rethinking Asexuality: The Enigmatic Case of Functional Sexual Genes in Lepraria (Stereocaulaceae).</title>
        <authorList>
            <person name="Doellman M."/>
            <person name="Sun Y."/>
            <person name="Barcenas-Pena A."/>
            <person name="Lumbsch H.T."/>
            <person name="Grewe F."/>
        </authorList>
    </citation>
    <scope>NUCLEOTIDE SEQUENCE [LARGE SCALE GENOMIC DNA]</scope>
    <source>
        <strain evidence="3 4">Mercado 3170</strain>
    </source>
</reference>
<organism evidence="3 4">
    <name type="scientific">Stereocaulon virgatum</name>
    <dbReference type="NCBI Taxonomy" id="373712"/>
    <lineage>
        <taxon>Eukaryota</taxon>
        <taxon>Fungi</taxon>
        <taxon>Dikarya</taxon>
        <taxon>Ascomycota</taxon>
        <taxon>Pezizomycotina</taxon>
        <taxon>Lecanoromycetes</taxon>
        <taxon>OSLEUM clade</taxon>
        <taxon>Lecanoromycetidae</taxon>
        <taxon>Lecanorales</taxon>
        <taxon>Lecanorineae</taxon>
        <taxon>Stereocaulaceae</taxon>
        <taxon>Stereocaulon</taxon>
    </lineage>
</organism>
<evidence type="ECO:0000313" key="4">
    <source>
        <dbReference type="Proteomes" id="UP001590950"/>
    </source>
</evidence>
<dbReference type="PANTHER" id="PTHR12992">
    <property type="entry name" value="NUDIX HYDROLASE"/>
    <property type="match status" value="1"/>
</dbReference>
<evidence type="ECO:0000259" key="2">
    <source>
        <dbReference type="PROSITE" id="PS51462"/>
    </source>
</evidence>
<dbReference type="InterPro" id="IPR045121">
    <property type="entry name" value="CoAse"/>
</dbReference>
<dbReference type="CDD" id="cd03426">
    <property type="entry name" value="NUDIX_CoAse_Nudt7"/>
    <property type="match status" value="1"/>
</dbReference>
<gene>
    <name evidence="3" type="ORF">N7G274_010608</name>
</gene>
<proteinExistence type="predicted"/>
<dbReference type="PANTHER" id="PTHR12992:SF44">
    <property type="entry name" value="NUDIX HYDROLASE DOMAIN-CONTAINING PROTEIN"/>
    <property type="match status" value="1"/>
</dbReference>
<dbReference type="SUPFAM" id="SSF55811">
    <property type="entry name" value="Nudix"/>
    <property type="match status" value="1"/>
</dbReference>
<sequence length="430" mass="48122">MEETDGGSKCTEHLSSRLKGVLQDIHDEDCPFVPDPPECNKRAAVALVIRIRPPFPQEAVFDQENCSSSSQPFQTTLDNFFSQSWIRHGDPEVLFIKRAARAGDRWTSHIAFPGGKRDPGDSDDRATSVRETMEETGLDLNTDHSLFIGNLPERVIRMMWGETPLMVLCPFVYLMMRHDLPPLALQPSEIHSVHWVPIRGLLTPSLRKSVRSDVSERFTRQRSPYISMLIRAVAGQMVFGAVKLKPTESLYSSSLPSYIPEDDSPISFSASVVRIANTALFGGEGQSDADDQPLMLWGLTLGIVADLLELIDMNGTSKLWSWPTLSPWDIRFTVWLLTYKFRSRKLRELTTRTGRPGSNEVRIGGLDNTTFTTSTTRQSKASEAGAAAMQLLDGYAGEMRKAVLVALFLRFSVGASFAAYLIRKHRRSRL</sequence>
<dbReference type="PROSITE" id="PS51462">
    <property type="entry name" value="NUDIX"/>
    <property type="match status" value="1"/>
</dbReference>
<feature type="domain" description="Nudix hydrolase" evidence="2">
    <location>
        <begin position="40"/>
        <end position="220"/>
    </location>
</feature>
<keyword evidence="1" id="KW-0472">Membrane</keyword>
<evidence type="ECO:0000313" key="3">
    <source>
        <dbReference type="EMBL" id="KAL2036658.1"/>
    </source>
</evidence>
<name>A0ABR3ZTY2_9LECA</name>